<dbReference type="PANTHER" id="PTHR43841">
    <property type="entry name" value="3-HYDROXYACYL-THIOESTER DEHYDRATASE HTDX-RELATED"/>
    <property type="match status" value="1"/>
</dbReference>
<dbReference type="Proteomes" id="UP000095143">
    <property type="component" value="Unassembled WGS sequence"/>
</dbReference>
<evidence type="ECO:0000259" key="1">
    <source>
        <dbReference type="Pfam" id="PF01575"/>
    </source>
</evidence>
<feature type="domain" description="MaoC-like" evidence="1">
    <location>
        <begin position="185"/>
        <end position="267"/>
    </location>
</feature>
<evidence type="ECO:0000313" key="3">
    <source>
        <dbReference type="Proteomes" id="UP000095143"/>
    </source>
</evidence>
<reference evidence="2 3" key="1">
    <citation type="submission" date="2016-08" db="EMBL/GenBank/DDBJ databases">
        <title>Whole genome sequence of Pseudomonas graminis strain UASWS1507, a potential biological control agent for agriculture.</title>
        <authorList>
            <person name="Crovadore J."/>
            <person name="Calmin G."/>
            <person name="Chablais R."/>
            <person name="Cochard B."/>
            <person name="Lefort F."/>
        </authorList>
    </citation>
    <scope>NUCLEOTIDE SEQUENCE [LARGE SCALE GENOMIC DNA]</scope>
    <source>
        <strain evidence="2 3">UASWS1507</strain>
    </source>
</reference>
<accession>A0A1C2E836</accession>
<dbReference type="Pfam" id="PF01575">
    <property type="entry name" value="MaoC_dehydratas"/>
    <property type="match status" value="1"/>
</dbReference>
<dbReference type="InterPro" id="IPR002539">
    <property type="entry name" value="MaoC-like_dom"/>
</dbReference>
<protein>
    <submittedName>
        <fullName evidence="2">Acyl dehydratase</fullName>
    </submittedName>
</protein>
<dbReference type="OrthoDB" id="9774179at2"/>
<name>A0A1C2E836_9PSED</name>
<sequence>MSAHWRYLDTPPALPGLFMQAALRRKVSGTQLPDQGLRCWMSVDPDKVKAFAQVCGFVPGSLLPPTYPHVLAFPLQMKLLTDKDFPFPLLGLVHLHNRISIRRPLGSVIKVQVSVRAGHLKPHAKGATFSLITQIEDALGLLWEEESTMLCRGVHVDGEIEGDDEPAPLPMTELATWSAPSDIGRQYAKVSGDYNPIHLSDSSAKLFGFPKAIAHGLWIKSRSLAALEDHLPASNVEISVAFQKPVRLPSGVTLSASAAGSHGQFKVEGAEGIVHVLGSWRPASE</sequence>
<dbReference type="PANTHER" id="PTHR43841:SF1">
    <property type="entry name" value="3-HYDROXYACYL-THIOESTER DEHYDRATASE X"/>
    <property type="match status" value="1"/>
</dbReference>
<dbReference type="Gene3D" id="3.10.129.10">
    <property type="entry name" value="Hotdog Thioesterase"/>
    <property type="match status" value="1"/>
</dbReference>
<dbReference type="EMBL" id="MDEN01000058">
    <property type="protein sequence ID" value="OCX23145.1"/>
    <property type="molecule type" value="Genomic_DNA"/>
</dbReference>
<comment type="caution">
    <text evidence="2">The sequence shown here is derived from an EMBL/GenBank/DDBJ whole genome shotgun (WGS) entry which is preliminary data.</text>
</comment>
<dbReference type="InterPro" id="IPR029069">
    <property type="entry name" value="HotDog_dom_sf"/>
</dbReference>
<organism evidence="2 3">
    <name type="scientific">Pseudomonas graminis</name>
    <dbReference type="NCBI Taxonomy" id="158627"/>
    <lineage>
        <taxon>Bacteria</taxon>
        <taxon>Pseudomonadati</taxon>
        <taxon>Pseudomonadota</taxon>
        <taxon>Gammaproteobacteria</taxon>
        <taxon>Pseudomonadales</taxon>
        <taxon>Pseudomonadaceae</taxon>
        <taxon>Pseudomonas</taxon>
    </lineage>
</organism>
<gene>
    <name evidence="2" type="ORF">BBI10_07300</name>
</gene>
<dbReference type="RefSeq" id="WP_065987712.1">
    <property type="nucleotide sequence ID" value="NZ_MDEN01000058.1"/>
</dbReference>
<dbReference type="AlphaFoldDB" id="A0A1C2E836"/>
<evidence type="ECO:0000313" key="2">
    <source>
        <dbReference type="EMBL" id="OCX23145.1"/>
    </source>
</evidence>
<proteinExistence type="predicted"/>
<dbReference type="SUPFAM" id="SSF54637">
    <property type="entry name" value="Thioesterase/thiol ester dehydrase-isomerase"/>
    <property type="match status" value="2"/>
</dbReference>